<evidence type="ECO:0000256" key="8">
    <source>
        <dbReference type="ARBA" id="ARBA00022723"/>
    </source>
</evidence>
<reference evidence="16" key="1">
    <citation type="journal article" date="2022" name="Int. J. Syst. Evol. Microbiol.">
        <title>Apilactobacillus apisilvae sp. nov., Nicolia spurrieriana gen. nov. sp. nov., Bombilactobacillus folatiphilus sp. nov. and Bombilactobacillus thymidiniphilus sp. nov., four new lactic acid bacterial isolates from stingless bees Tetragonula carbonaria and Austroplebeia australis.</title>
        <authorList>
            <person name="Oliphant S.A."/>
            <person name="Watson-Haigh N.S."/>
            <person name="Sumby K.M."/>
            <person name="Gardner J."/>
            <person name="Groom S."/>
            <person name="Jiranek V."/>
        </authorList>
    </citation>
    <scope>NUCLEOTIDE SEQUENCE</scope>
    <source>
        <strain evidence="16">SG4_D2</strain>
    </source>
</reference>
<evidence type="ECO:0000256" key="1">
    <source>
        <dbReference type="ARBA" id="ARBA00001941"/>
    </source>
</evidence>
<dbReference type="Gene3D" id="3.40.630.10">
    <property type="entry name" value="Zn peptidases"/>
    <property type="match status" value="2"/>
</dbReference>
<dbReference type="PROSITE" id="PS00758">
    <property type="entry name" value="ARGE_DAPE_CPG2_1"/>
    <property type="match status" value="1"/>
</dbReference>
<evidence type="ECO:0000256" key="12">
    <source>
        <dbReference type="ARBA" id="ARBA00023154"/>
    </source>
</evidence>
<comment type="catalytic activity">
    <reaction evidence="14">
        <text>N-succinyl-(2S,6S)-2,6-diaminopimelate + H2O = (2S,6S)-2,6-diaminopimelate + succinate</text>
        <dbReference type="Rhea" id="RHEA:22608"/>
        <dbReference type="ChEBI" id="CHEBI:15377"/>
        <dbReference type="ChEBI" id="CHEBI:30031"/>
        <dbReference type="ChEBI" id="CHEBI:57609"/>
        <dbReference type="ChEBI" id="CHEBI:58087"/>
        <dbReference type="EC" id="3.5.1.18"/>
    </reaction>
</comment>
<dbReference type="Pfam" id="PF01546">
    <property type="entry name" value="Peptidase_M20"/>
    <property type="match status" value="1"/>
</dbReference>
<evidence type="ECO:0000256" key="14">
    <source>
        <dbReference type="ARBA" id="ARBA00051301"/>
    </source>
</evidence>
<keyword evidence="11" id="KW-0220">Diaminopimelate biosynthesis</keyword>
<keyword evidence="13" id="KW-0170">Cobalt</keyword>
<dbReference type="InterPro" id="IPR002933">
    <property type="entry name" value="Peptidase_M20"/>
</dbReference>
<name>A0ABY4P7H5_9LACO</name>
<accession>A0ABY4P7H5</accession>
<evidence type="ECO:0000313" key="16">
    <source>
        <dbReference type="EMBL" id="UQS81486.1"/>
    </source>
</evidence>
<dbReference type="PROSITE" id="PS00759">
    <property type="entry name" value="ARGE_DAPE_CPG2_2"/>
    <property type="match status" value="1"/>
</dbReference>
<keyword evidence="7" id="KW-0028">Amino-acid biosynthesis</keyword>
<feature type="domain" description="Peptidase M20 dimerisation" evidence="15">
    <location>
        <begin position="169"/>
        <end position="277"/>
    </location>
</feature>
<evidence type="ECO:0000256" key="7">
    <source>
        <dbReference type="ARBA" id="ARBA00022605"/>
    </source>
</evidence>
<evidence type="ECO:0000313" key="17">
    <source>
        <dbReference type="Proteomes" id="UP000831495"/>
    </source>
</evidence>
<evidence type="ECO:0000256" key="6">
    <source>
        <dbReference type="ARBA" id="ARBA00016853"/>
    </source>
</evidence>
<evidence type="ECO:0000256" key="2">
    <source>
        <dbReference type="ARBA" id="ARBA00001947"/>
    </source>
</evidence>
<dbReference type="InterPro" id="IPR001160">
    <property type="entry name" value="Peptidase_M20C"/>
</dbReference>
<evidence type="ECO:0000256" key="5">
    <source>
        <dbReference type="ARBA" id="ARBA00011921"/>
    </source>
</evidence>
<proteinExistence type="inferred from homology"/>
<dbReference type="Gene3D" id="3.30.70.360">
    <property type="match status" value="1"/>
</dbReference>
<dbReference type="InterPro" id="IPR050072">
    <property type="entry name" value="Peptidase_M20A"/>
</dbReference>
<organism evidence="16 17">
    <name type="scientific">Bombilactobacillus folatiphilus</name>
    <dbReference type="NCBI Taxonomy" id="2923362"/>
    <lineage>
        <taxon>Bacteria</taxon>
        <taxon>Bacillati</taxon>
        <taxon>Bacillota</taxon>
        <taxon>Bacilli</taxon>
        <taxon>Lactobacillales</taxon>
        <taxon>Lactobacillaceae</taxon>
        <taxon>Bombilactobacillus</taxon>
    </lineage>
</organism>
<dbReference type="PRINTS" id="PR00934">
    <property type="entry name" value="XHISDIPTASE"/>
</dbReference>
<protein>
    <recommendedName>
        <fullName evidence="6">Probable succinyl-diaminopimelate desuccinylase</fullName>
        <ecNumber evidence="5">3.5.1.18</ecNumber>
    </recommendedName>
</protein>
<keyword evidence="9" id="KW-0378">Hydrolase</keyword>
<comment type="cofactor">
    <cofactor evidence="1">
        <name>Co(2+)</name>
        <dbReference type="ChEBI" id="CHEBI:48828"/>
    </cofactor>
</comment>
<dbReference type="PANTHER" id="PTHR43808">
    <property type="entry name" value="ACETYLORNITHINE DEACETYLASE"/>
    <property type="match status" value="1"/>
</dbReference>
<comment type="pathway">
    <text evidence="3">Amino-acid biosynthesis; L-lysine biosynthesis via DAP pathway; LL-2,6-diaminopimelate from (S)-tetrahydrodipicolinate (succinylase route): step 3/3.</text>
</comment>
<evidence type="ECO:0000259" key="15">
    <source>
        <dbReference type="Pfam" id="PF07687"/>
    </source>
</evidence>
<keyword evidence="12" id="KW-0457">Lysine biosynthesis</keyword>
<dbReference type="SUPFAM" id="SSF55031">
    <property type="entry name" value="Bacterial exopeptidase dimerisation domain"/>
    <property type="match status" value="1"/>
</dbReference>
<keyword evidence="17" id="KW-1185">Reference proteome</keyword>
<dbReference type="Pfam" id="PF07687">
    <property type="entry name" value="M20_dimer"/>
    <property type="match status" value="1"/>
</dbReference>
<evidence type="ECO:0000256" key="9">
    <source>
        <dbReference type="ARBA" id="ARBA00022801"/>
    </source>
</evidence>
<dbReference type="PANTHER" id="PTHR43808:SF8">
    <property type="entry name" value="PEPTIDASE M20 DIMERISATION DOMAIN-CONTAINING PROTEIN"/>
    <property type="match status" value="1"/>
</dbReference>
<sequence length="408" mass="44468">MNQTQKMAILEKLISFKSVNDHEKQVAKYLQELLKDADIDSTLVPVEGDRANLVAEIGSGKPILGITGHMDVVDVELDNWQTDPFRLTAKGDKLYGRGSTDMKAGLAAMVIAMIELKQNQTPFNGTIRLMATAGEEVGQQGAKVLFDQGYMQDVDTLLVGEPSGYLAPYASKGELDIHINSVGKAAHSSMPQFGNNAVEHLIDVLNQIKQAVNDLMADVHNDVLGDTVFNIDVIHGGSQDNAIPGSANAVLNIRTIPELTNQKILETIQSVIDQYNASTTGQISMDVNMDIIPIVGKADAQIIKLVQQVAAPYAKDYYTNTLSAADLEQKKKQSSMIGVEFAPDQIMAVGIAGGTDASRLLFDKPTGANYVMFGPGNDNPHQDNEYVSQTMFLQFIEIYKELFTEFLK</sequence>
<gene>
    <name evidence="16" type="ORF">MOO45_04480</name>
</gene>
<evidence type="ECO:0000256" key="11">
    <source>
        <dbReference type="ARBA" id="ARBA00022915"/>
    </source>
</evidence>
<evidence type="ECO:0000256" key="13">
    <source>
        <dbReference type="ARBA" id="ARBA00023285"/>
    </source>
</evidence>
<dbReference type="NCBIfam" id="TIGR01910">
    <property type="entry name" value="DapE-ArgE"/>
    <property type="match status" value="1"/>
</dbReference>
<dbReference type="EMBL" id="CP093366">
    <property type="protein sequence ID" value="UQS81486.1"/>
    <property type="molecule type" value="Genomic_DNA"/>
</dbReference>
<dbReference type="Proteomes" id="UP000831495">
    <property type="component" value="Chromosome"/>
</dbReference>
<dbReference type="CDD" id="cd08659">
    <property type="entry name" value="M20_ArgE_DapE-like"/>
    <property type="match status" value="1"/>
</dbReference>
<comment type="similarity">
    <text evidence="4">Belongs to the peptidase M20A family.</text>
</comment>
<evidence type="ECO:0000256" key="4">
    <source>
        <dbReference type="ARBA" id="ARBA00006247"/>
    </source>
</evidence>
<dbReference type="InterPro" id="IPR036264">
    <property type="entry name" value="Bact_exopeptidase_dim_dom"/>
</dbReference>
<dbReference type="InterPro" id="IPR011650">
    <property type="entry name" value="Peptidase_M20_dimer"/>
</dbReference>
<dbReference type="SUPFAM" id="SSF53187">
    <property type="entry name" value="Zn-dependent exopeptidases"/>
    <property type="match status" value="1"/>
</dbReference>
<dbReference type="EC" id="3.5.1.18" evidence="5"/>
<comment type="cofactor">
    <cofactor evidence="2">
        <name>Zn(2+)</name>
        <dbReference type="ChEBI" id="CHEBI:29105"/>
    </cofactor>
</comment>
<dbReference type="RefSeq" id="WP_249513756.1">
    <property type="nucleotide sequence ID" value="NZ_CP093366.1"/>
</dbReference>
<keyword evidence="8" id="KW-0479">Metal-binding</keyword>
<evidence type="ECO:0000256" key="3">
    <source>
        <dbReference type="ARBA" id="ARBA00005130"/>
    </source>
</evidence>
<keyword evidence="10" id="KW-0862">Zinc</keyword>
<dbReference type="InterPro" id="IPR010182">
    <property type="entry name" value="ArgE/DapE"/>
</dbReference>
<evidence type="ECO:0000256" key="10">
    <source>
        <dbReference type="ARBA" id="ARBA00022833"/>
    </source>
</evidence>
<dbReference type="NCBIfam" id="NF006365">
    <property type="entry name" value="PRK08588.1"/>
    <property type="match status" value="1"/>
</dbReference>
<dbReference type="InterPro" id="IPR001261">
    <property type="entry name" value="ArgE/DapE_CS"/>
</dbReference>